<dbReference type="SUPFAM" id="SSF46955">
    <property type="entry name" value="Putative DNA-binding domain"/>
    <property type="match status" value="1"/>
</dbReference>
<proteinExistence type="predicted"/>
<dbReference type="Proteomes" id="UP001596972">
    <property type="component" value="Unassembled WGS sequence"/>
</dbReference>
<keyword evidence="1" id="KW-0238">DNA-binding</keyword>
<protein>
    <submittedName>
        <fullName evidence="1">MerR family DNA-binding transcriptional regulator</fullName>
    </submittedName>
</protein>
<dbReference type="RefSeq" id="WP_378300112.1">
    <property type="nucleotide sequence ID" value="NZ_JBHTJA010000034.1"/>
</dbReference>
<accession>A0ABW3ESG0</accession>
<reference evidence="2" key="1">
    <citation type="journal article" date="2019" name="Int. J. Syst. Evol. Microbiol.">
        <title>The Global Catalogue of Microorganisms (GCM) 10K type strain sequencing project: providing services to taxonomists for standard genome sequencing and annotation.</title>
        <authorList>
            <consortium name="The Broad Institute Genomics Platform"/>
            <consortium name="The Broad Institute Genome Sequencing Center for Infectious Disease"/>
            <person name="Wu L."/>
            <person name="Ma J."/>
        </authorList>
    </citation>
    <scope>NUCLEOTIDE SEQUENCE [LARGE SCALE GENOMIC DNA]</scope>
    <source>
        <strain evidence="2">JCM 31202</strain>
    </source>
</reference>
<sequence length="65" mass="7083">MSTPTIRELMTSKEVATAFRVTPKTVALWGQAGKLSSIRTPTGPYRFFADEVHALLAATTTEATR</sequence>
<dbReference type="EMBL" id="JBHTJA010000034">
    <property type="protein sequence ID" value="MFD0902387.1"/>
    <property type="molecule type" value="Genomic_DNA"/>
</dbReference>
<organism evidence="1 2">
    <name type="scientific">Actinomadura sediminis</name>
    <dbReference type="NCBI Taxonomy" id="1038904"/>
    <lineage>
        <taxon>Bacteria</taxon>
        <taxon>Bacillati</taxon>
        <taxon>Actinomycetota</taxon>
        <taxon>Actinomycetes</taxon>
        <taxon>Streptosporangiales</taxon>
        <taxon>Thermomonosporaceae</taxon>
        <taxon>Actinomadura</taxon>
    </lineage>
</organism>
<dbReference type="InterPro" id="IPR009061">
    <property type="entry name" value="DNA-bd_dom_put_sf"/>
</dbReference>
<comment type="caution">
    <text evidence="1">The sequence shown here is derived from an EMBL/GenBank/DDBJ whole genome shotgun (WGS) entry which is preliminary data.</text>
</comment>
<dbReference type="GO" id="GO:0003677">
    <property type="term" value="F:DNA binding"/>
    <property type="evidence" value="ECO:0007669"/>
    <property type="project" value="UniProtKB-KW"/>
</dbReference>
<evidence type="ECO:0000313" key="1">
    <source>
        <dbReference type="EMBL" id="MFD0902387.1"/>
    </source>
</evidence>
<keyword evidence="2" id="KW-1185">Reference proteome</keyword>
<dbReference type="Gene3D" id="1.10.1660.10">
    <property type="match status" value="1"/>
</dbReference>
<name>A0ABW3ESG0_9ACTN</name>
<evidence type="ECO:0000313" key="2">
    <source>
        <dbReference type="Proteomes" id="UP001596972"/>
    </source>
</evidence>
<gene>
    <name evidence="1" type="ORF">ACFQ11_18455</name>
</gene>